<dbReference type="InterPro" id="IPR050483">
    <property type="entry name" value="CoA-transferase_III_domain"/>
</dbReference>
<dbReference type="Gene3D" id="3.30.1540.10">
    <property type="entry name" value="formyl-coa transferase, domain 3"/>
    <property type="match status" value="2"/>
</dbReference>
<dbReference type="Pfam" id="PF02515">
    <property type="entry name" value="CoA_transf_3"/>
    <property type="match status" value="2"/>
</dbReference>
<evidence type="ECO:0000313" key="2">
    <source>
        <dbReference type="EMBL" id="MEE2057309.1"/>
    </source>
</evidence>
<dbReference type="EC" id="2.8.3.-" evidence="2"/>
<dbReference type="InterPro" id="IPR044855">
    <property type="entry name" value="CoA-Trfase_III_dom3_sf"/>
</dbReference>
<keyword evidence="3" id="KW-1185">Reference proteome</keyword>
<name>A0ABU7L6Z2_9NOCA</name>
<dbReference type="PANTHER" id="PTHR48207">
    <property type="entry name" value="SUCCINATE--HYDROXYMETHYLGLUTARATE COA-TRANSFERASE"/>
    <property type="match status" value="1"/>
</dbReference>
<dbReference type="Gene3D" id="3.40.50.10540">
    <property type="entry name" value="Crotonobetainyl-coa:carnitine coa-transferase, domain 1"/>
    <property type="match status" value="2"/>
</dbReference>
<dbReference type="GO" id="GO:0016740">
    <property type="term" value="F:transferase activity"/>
    <property type="evidence" value="ECO:0007669"/>
    <property type="project" value="UniProtKB-KW"/>
</dbReference>
<dbReference type="SUPFAM" id="SSF89796">
    <property type="entry name" value="CoA-transferase family III (CaiB/BaiF)"/>
    <property type="match status" value="2"/>
</dbReference>
<dbReference type="EMBL" id="JAUTXY010000002">
    <property type="protein sequence ID" value="MEE2057309.1"/>
    <property type="molecule type" value="Genomic_DNA"/>
</dbReference>
<dbReference type="Proteomes" id="UP001336020">
    <property type="component" value="Unassembled WGS sequence"/>
</dbReference>
<organism evidence="2 3">
    <name type="scientific">Rhodococcus artemisiae</name>
    <dbReference type="NCBI Taxonomy" id="714159"/>
    <lineage>
        <taxon>Bacteria</taxon>
        <taxon>Bacillati</taxon>
        <taxon>Actinomycetota</taxon>
        <taxon>Actinomycetes</taxon>
        <taxon>Mycobacteriales</taxon>
        <taxon>Nocardiaceae</taxon>
        <taxon>Rhodococcus</taxon>
    </lineage>
</organism>
<sequence length="802" mass="87276">MYKGQDSRIEELPLEGFVVVDLSVGVAGGYGTRLLADGGATVLKVEATEGDPLRRWSGSGAEIGDEESGPFFQFLAGGKESLVLDPGSADVAMQVGRLLASADALIWSADSPFANIAELHPKRLEADHPHLVIVAISPFGLEGPWSGRAATEFTLQAWSGAIVGLGRGAPDRAPVQVGGRVGQFVTGTYTAIAALTGRVNSRLTGRGCLIDLSMLESIVLSLTYYPVTYHDVMERPWRTERALVLPGVQQAADGLVGMACGTLQQRQDLYVMMDHAEWIEDDAIMSRPAEVAPLIAEWVAERTVDEIRELGIAFRIPHAPVADPSNVATLDHFEARNVFVENPYGKFLQPRRPFQVSSFTWAAPQPSPALGAHHDPFGPVRTHNDGGSGTLPFAGLRVLDMTAFWAGPTATHLLALLGADVIHLESVVRPDGGRLVGGVSGDVDMWWERSPIHLGGNANKKSVTLDFTTDEGRVLLERLIETCDVLVENFTPRVLDQAGLDYERVKEIRPDIVMVRMPGFGLDGPWRDIAAFAYAIEDAAGLTWMTGYPDRNPLEPSCIGDPNAGMHAVYGLLLALEHRAATGEGALVEASMIDAALSITAEQIIEYTATGSILTRQGNRGPDAAPQGLYRTKDVDEFGRLDSWVALAVENDAQWCSLVDALSEVPEFRDSRFASAAGRLEYHDEIDKLMQAWCEGRESERIVDLLWSAGVPVAKMMQPHRQTEIEQLNARKFFEDMEHPVAGRYRQSTLPFTMTGLPERLTQHPAPLLGQHNEDELKALGVTDDDLRVLEENGVIGRAPAR</sequence>
<keyword evidence="1 2" id="KW-0808">Transferase</keyword>
<protein>
    <submittedName>
        <fullName evidence="2">CoA transferase</fullName>
        <ecNumber evidence="2">2.8.3.-</ecNumber>
    </submittedName>
</protein>
<accession>A0ABU7L6Z2</accession>
<dbReference type="InterPro" id="IPR003673">
    <property type="entry name" value="CoA-Trfase_fam_III"/>
</dbReference>
<gene>
    <name evidence="2" type="ORF">Q7514_07185</name>
</gene>
<comment type="caution">
    <text evidence="2">The sequence shown here is derived from an EMBL/GenBank/DDBJ whole genome shotgun (WGS) entry which is preliminary data.</text>
</comment>
<evidence type="ECO:0000256" key="1">
    <source>
        <dbReference type="ARBA" id="ARBA00022679"/>
    </source>
</evidence>
<reference evidence="2 3" key="1">
    <citation type="submission" date="2023-07" db="EMBL/GenBank/DDBJ databases">
        <authorList>
            <person name="Girao M."/>
            <person name="Carvalho M.F."/>
        </authorList>
    </citation>
    <scope>NUCLEOTIDE SEQUENCE [LARGE SCALE GENOMIC DNA]</scope>
    <source>
        <strain evidence="2 3">YIM65754</strain>
    </source>
</reference>
<dbReference type="InterPro" id="IPR023606">
    <property type="entry name" value="CoA-Trfase_III_dom_1_sf"/>
</dbReference>
<evidence type="ECO:0000313" key="3">
    <source>
        <dbReference type="Proteomes" id="UP001336020"/>
    </source>
</evidence>
<dbReference type="RefSeq" id="WP_330132555.1">
    <property type="nucleotide sequence ID" value="NZ_JAUTXY010000002.1"/>
</dbReference>
<proteinExistence type="predicted"/>
<dbReference type="PANTHER" id="PTHR48207:SF3">
    <property type="entry name" value="SUCCINATE--HYDROXYMETHYLGLUTARATE COA-TRANSFERASE"/>
    <property type="match status" value="1"/>
</dbReference>